<name>A0A383W679_TETOB</name>
<keyword evidence="2" id="KW-0472">Membrane</keyword>
<gene>
    <name evidence="3" type="ORF">BQ4739_LOCUS13264</name>
</gene>
<evidence type="ECO:0000313" key="3">
    <source>
        <dbReference type="EMBL" id="SZX73148.1"/>
    </source>
</evidence>
<protein>
    <submittedName>
        <fullName evidence="3">Uncharacterized protein</fullName>
    </submittedName>
</protein>
<dbReference type="Proteomes" id="UP000256970">
    <property type="component" value="Unassembled WGS sequence"/>
</dbReference>
<sequence>MRRQQQQQQQLTASASMIELCMAAAAAAYVLQLAGISSCMQFCCLPDQQSMHCGDGKLQRAPRCSVGNSSSSSSSNSNSRLLVGLRPTCAAAD</sequence>
<keyword evidence="4" id="KW-1185">Reference proteome</keyword>
<evidence type="ECO:0000256" key="2">
    <source>
        <dbReference type="SAM" id="Phobius"/>
    </source>
</evidence>
<organism evidence="3 4">
    <name type="scientific">Tetradesmus obliquus</name>
    <name type="common">Green alga</name>
    <name type="synonym">Acutodesmus obliquus</name>
    <dbReference type="NCBI Taxonomy" id="3088"/>
    <lineage>
        <taxon>Eukaryota</taxon>
        <taxon>Viridiplantae</taxon>
        <taxon>Chlorophyta</taxon>
        <taxon>core chlorophytes</taxon>
        <taxon>Chlorophyceae</taxon>
        <taxon>CS clade</taxon>
        <taxon>Sphaeropleales</taxon>
        <taxon>Scenedesmaceae</taxon>
        <taxon>Tetradesmus</taxon>
    </lineage>
</organism>
<keyword evidence="2" id="KW-1133">Transmembrane helix</keyword>
<evidence type="ECO:0000256" key="1">
    <source>
        <dbReference type="SAM" id="MobiDB-lite"/>
    </source>
</evidence>
<accession>A0A383W679</accession>
<keyword evidence="2" id="KW-0812">Transmembrane</keyword>
<reference evidence="3 4" key="1">
    <citation type="submission" date="2016-10" db="EMBL/GenBank/DDBJ databases">
        <authorList>
            <person name="Cai Z."/>
        </authorList>
    </citation>
    <scope>NUCLEOTIDE SEQUENCE [LARGE SCALE GENOMIC DNA]</scope>
</reference>
<evidence type="ECO:0000313" key="4">
    <source>
        <dbReference type="Proteomes" id="UP000256970"/>
    </source>
</evidence>
<dbReference type="AlphaFoldDB" id="A0A383W679"/>
<proteinExistence type="predicted"/>
<feature type="region of interest" description="Disordered" evidence="1">
    <location>
        <begin position="54"/>
        <end position="93"/>
    </location>
</feature>
<feature type="compositionally biased region" description="Low complexity" evidence="1">
    <location>
        <begin position="68"/>
        <end position="79"/>
    </location>
</feature>
<dbReference type="EMBL" id="FNXT01001184">
    <property type="protein sequence ID" value="SZX73148.1"/>
    <property type="molecule type" value="Genomic_DNA"/>
</dbReference>
<feature type="transmembrane region" description="Helical" evidence="2">
    <location>
        <begin position="12"/>
        <end position="31"/>
    </location>
</feature>